<evidence type="ECO:0000313" key="5">
    <source>
        <dbReference type="EMBL" id="CAK9156965.1"/>
    </source>
</evidence>
<reference evidence="5 6" key="1">
    <citation type="submission" date="2024-02" db="EMBL/GenBank/DDBJ databases">
        <authorList>
            <person name="Vignale AGUSTIN F."/>
            <person name="Sosa J E."/>
            <person name="Modenutti C."/>
        </authorList>
    </citation>
    <scope>NUCLEOTIDE SEQUENCE [LARGE SCALE GENOMIC DNA]</scope>
</reference>
<dbReference type="AlphaFoldDB" id="A0ABC8SIM2"/>
<gene>
    <name evidence="5" type="ORF">ILEXP_LOCUS25531</name>
</gene>
<dbReference type="GO" id="GO:0005737">
    <property type="term" value="C:cytoplasm"/>
    <property type="evidence" value="ECO:0007669"/>
    <property type="project" value="UniProtKB-ARBA"/>
</dbReference>
<dbReference type="GO" id="GO:0003723">
    <property type="term" value="F:RNA binding"/>
    <property type="evidence" value="ECO:0007669"/>
    <property type="project" value="UniProtKB-UniRule"/>
</dbReference>
<evidence type="ECO:0000256" key="3">
    <source>
        <dbReference type="SAM" id="MobiDB-lite"/>
    </source>
</evidence>
<organism evidence="5 6">
    <name type="scientific">Ilex paraguariensis</name>
    <name type="common">yerba mate</name>
    <dbReference type="NCBI Taxonomy" id="185542"/>
    <lineage>
        <taxon>Eukaryota</taxon>
        <taxon>Viridiplantae</taxon>
        <taxon>Streptophyta</taxon>
        <taxon>Embryophyta</taxon>
        <taxon>Tracheophyta</taxon>
        <taxon>Spermatophyta</taxon>
        <taxon>Magnoliopsida</taxon>
        <taxon>eudicotyledons</taxon>
        <taxon>Gunneridae</taxon>
        <taxon>Pentapetalae</taxon>
        <taxon>asterids</taxon>
        <taxon>campanulids</taxon>
        <taxon>Aquifoliales</taxon>
        <taxon>Aquifoliaceae</taxon>
        <taxon>Ilex</taxon>
    </lineage>
</organism>
<dbReference type="PROSITE" id="PS50961">
    <property type="entry name" value="HTH_LA"/>
    <property type="match status" value="1"/>
</dbReference>
<evidence type="ECO:0000313" key="6">
    <source>
        <dbReference type="Proteomes" id="UP001642360"/>
    </source>
</evidence>
<comment type="caution">
    <text evidence="5">The sequence shown here is derived from an EMBL/GenBank/DDBJ whole genome shotgun (WGS) entry which is preliminary data.</text>
</comment>
<dbReference type="Pfam" id="PF05383">
    <property type="entry name" value="La"/>
    <property type="match status" value="1"/>
</dbReference>
<evidence type="ECO:0000256" key="2">
    <source>
        <dbReference type="PROSITE-ProRule" id="PRU00332"/>
    </source>
</evidence>
<dbReference type="InterPro" id="IPR006630">
    <property type="entry name" value="La_HTH"/>
</dbReference>
<feature type="compositionally biased region" description="Low complexity" evidence="3">
    <location>
        <begin position="153"/>
        <end position="171"/>
    </location>
</feature>
<dbReference type="InterPro" id="IPR036390">
    <property type="entry name" value="WH_DNA-bd_sf"/>
</dbReference>
<feature type="compositionally biased region" description="Polar residues" evidence="3">
    <location>
        <begin position="82"/>
        <end position="102"/>
    </location>
</feature>
<dbReference type="SMART" id="SM00715">
    <property type="entry name" value="LA"/>
    <property type="match status" value="1"/>
</dbReference>
<keyword evidence="6" id="KW-1185">Reference proteome</keyword>
<evidence type="ECO:0000259" key="4">
    <source>
        <dbReference type="PROSITE" id="PS50961"/>
    </source>
</evidence>
<dbReference type="PANTHER" id="PTHR22792:SF132">
    <property type="entry name" value="LA-RELATED PROTEIN 1"/>
    <property type="match status" value="1"/>
</dbReference>
<name>A0ABC8SIM2_9AQUA</name>
<feature type="compositionally biased region" description="Basic and acidic residues" evidence="3">
    <location>
        <begin position="253"/>
        <end position="262"/>
    </location>
</feature>
<accession>A0ABC8SIM2</accession>
<sequence>MATASNPTAPPTTHSPRSADSAAINSPRSRRSEAARGVPSPWTQIVRGGDAELVNSPTAASGAAVAAPSSPSSPGAVHGQIVNFSSDLSPSKSATVAASSFVSPEDTAAESQPEGPDNSSGSGNAAKKPAWNKPSNGAVEASPVMGAVSWPPLSESTKASPKSSSTDSLKALSDGSVSLLQGSEIASSSSHKQVNNPNPSSTPNHVGPTRQKSMKRGSGGSNNNVLANGVFPQPPPPQGPVVEGPPSNFGKSGSEHTNKETGQKGGFGSQSHGGNDHHQPQQQRNSYRRGNGGPHHGSYQHGYGGRRDQDRGNQDWNPPRNFSGRDTHMQPQRGFPRGFIQPPPHTTATFIPPPPLPVRPFVSPMVYPDVGSPFFYVGHPESLRGVPFVPPLPPMFFHVPDPQLHSKIVNQIEYYFSSDNLIKDTFLRENMDDQGWVPIKLIAGFKKNSSALTMLQDIREYRRYDWEEWNPC</sequence>
<feature type="compositionally biased region" description="Pro residues" evidence="3">
    <location>
        <begin position="341"/>
        <end position="352"/>
    </location>
</feature>
<dbReference type="CDD" id="cd07323">
    <property type="entry name" value="LAM"/>
    <property type="match status" value="1"/>
</dbReference>
<evidence type="ECO:0000256" key="1">
    <source>
        <dbReference type="ARBA" id="ARBA00022884"/>
    </source>
</evidence>
<protein>
    <recommendedName>
        <fullName evidence="4">HTH La-type RNA-binding domain-containing protein</fullName>
    </recommendedName>
</protein>
<proteinExistence type="predicted"/>
<dbReference type="Proteomes" id="UP001642360">
    <property type="component" value="Unassembled WGS sequence"/>
</dbReference>
<keyword evidence="1 2" id="KW-0694">RNA-binding</keyword>
<feature type="domain" description="HTH La-type RNA-binding" evidence="4">
    <location>
        <begin position="398"/>
        <end position="472"/>
    </location>
</feature>
<dbReference type="EMBL" id="CAUOFW020002947">
    <property type="protein sequence ID" value="CAK9156965.1"/>
    <property type="molecule type" value="Genomic_DNA"/>
</dbReference>
<dbReference type="SUPFAM" id="SSF46785">
    <property type="entry name" value="Winged helix' DNA-binding domain"/>
    <property type="match status" value="1"/>
</dbReference>
<feature type="compositionally biased region" description="Polar residues" evidence="3">
    <location>
        <begin position="175"/>
        <end position="204"/>
    </location>
</feature>
<feature type="compositionally biased region" description="Low complexity" evidence="3">
    <location>
        <begin position="56"/>
        <end position="77"/>
    </location>
</feature>
<dbReference type="PANTHER" id="PTHR22792">
    <property type="entry name" value="LUPUS LA PROTEIN-RELATED"/>
    <property type="match status" value="1"/>
</dbReference>
<feature type="compositionally biased region" description="Low complexity" evidence="3">
    <location>
        <begin position="1"/>
        <end position="16"/>
    </location>
</feature>
<dbReference type="Gene3D" id="1.10.10.10">
    <property type="entry name" value="Winged helix-like DNA-binding domain superfamily/Winged helix DNA-binding domain"/>
    <property type="match status" value="1"/>
</dbReference>
<dbReference type="InterPro" id="IPR045180">
    <property type="entry name" value="La_dom_prot"/>
</dbReference>
<feature type="region of interest" description="Disordered" evidence="3">
    <location>
        <begin position="1"/>
        <end position="352"/>
    </location>
</feature>
<dbReference type="InterPro" id="IPR036388">
    <property type="entry name" value="WH-like_DNA-bd_sf"/>
</dbReference>